<evidence type="ECO:0000313" key="2">
    <source>
        <dbReference type="EMBL" id="MCC2241932.1"/>
    </source>
</evidence>
<dbReference type="InterPro" id="IPR003141">
    <property type="entry name" value="Pol/His_phosphatase_N"/>
</dbReference>
<dbReference type="SUPFAM" id="SSF89550">
    <property type="entry name" value="PHP domain-like"/>
    <property type="match status" value="1"/>
</dbReference>
<feature type="domain" description="Polymerase/histidinol phosphatase N-terminal" evidence="1">
    <location>
        <begin position="5"/>
        <end position="79"/>
    </location>
</feature>
<evidence type="ECO:0000313" key="3">
    <source>
        <dbReference type="Proteomes" id="UP001198893"/>
    </source>
</evidence>
<dbReference type="InterPro" id="IPR004013">
    <property type="entry name" value="PHP_dom"/>
</dbReference>
<gene>
    <name evidence="2" type="ORF">LKD47_06410</name>
</gene>
<dbReference type="GO" id="GO:0005829">
    <property type="term" value="C:cytosol"/>
    <property type="evidence" value="ECO:0007669"/>
    <property type="project" value="TreeGrafter"/>
</dbReference>
<dbReference type="GO" id="GO:0008270">
    <property type="term" value="F:zinc ion binding"/>
    <property type="evidence" value="ECO:0007669"/>
    <property type="project" value="TreeGrafter"/>
</dbReference>
<sequence length="243" mass="27545">MNDYVDLHTHTIASGHAYSTIEAMIKAAEQKGIRLFGITEHAPKMPGTCSELYFNNLRVLERKHGEMYTLFGAELNIMDMEGHVDLPERTLKQMDLCVASMHGPCFHPGTIEENTKTYLNVMKNPYVNIIGHPDDSYYLVDYRALVEGAKEHHVLLEVNNGSLTPGGFRQNTKENSCKMLELCKEYKVPVIMDSDAHVDTAVGNHQYPLEVIQMVDFPEELVVNTNVELAKSFLNYFKSPEHL</sequence>
<dbReference type="AlphaFoldDB" id="A0AAW4WHP2"/>
<accession>A0AAW4WHP2</accession>
<dbReference type="Proteomes" id="UP001198893">
    <property type="component" value="Unassembled WGS sequence"/>
</dbReference>
<comment type="caution">
    <text evidence="2">The sequence shown here is derived from an EMBL/GenBank/DDBJ whole genome shotgun (WGS) entry which is preliminary data.</text>
</comment>
<name>A0AAW4WHP2_9FIRM</name>
<proteinExistence type="predicted"/>
<dbReference type="NCBIfam" id="NF006702">
    <property type="entry name" value="PRK09248.1"/>
    <property type="match status" value="1"/>
</dbReference>
<dbReference type="EMBL" id="JAJEQW010000005">
    <property type="protein sequence ID" value="MCC2241932.1"/>
    <property type="molecule type" value="Genomic_DNA"/>
</dbReference>
<reference evidence="2" key="1">
    <citation type="submission" date="2021-10" db="EMBL/GenBank/DDBJ databases">
        <title>Anaerobic single-cell dispensing facilitates the cultivation of human gut bacteria.</title>
        <authorList>
            <person name="Afrizal A."/>
        </authorList>
    </citation>
    <scope>NUCLEOTIDE SEQUENCE</scope>
    <source>
        <strain evidence="2">CLA-AA-H204</strain>
    </source>
</reference>
<dbReference type="Gene3D" id="3.20.20.140">
    <property type="entry name" value="Metal-dependent hydrolases"/>
    <property type="match status" value="1"/>
</dbReference>
<dbReference type="InterPro" id="IPR016195">
    <property type="entry name" value="Pol/histidinol_Pase-like"/>
</dbReference>
<dbReference type="Pfam" id="PF02811">
    <property type="entry name" value="PHP"/>
    <property type="match status" value="1"/>
</dbReference>
<dbReference type="GO" id="GO:0042578">
    <property type="term" value="F:phosphoric ester hydrolase activity"/>
    <property type="evidence" value="ECO:0007669"/>
    <property type="project" value="TreeGrafter"/>
</dbReference>
<dbReference type="InterPro" id="IPR050243">
    <property type="entry name" value="PHP_phosphatase"/>
</dbReference>
<dbReference type="RefSeq" id="WP_227709968.1">
    <property type="nucleotide sequence ID" value="NZ_JAJEQW010000005.1"/>
</dbReference>
<evidence type="ECO:0000259" key="1">
    <source>
        <dbReference type="SMART" id="SM00481"/>
    </source>
</evidence>
<dbReference type="SMART" id="SM00481">
    <property type="entry name" value="POLIIIAc"/>
    <property type="match status" value="1"/>
</dbReference>
<protein>
    <submittedName>
        <fullName evidence="2">Phosphatase</fullName>
    </submittedName>
</protein>
<dbReference type="PANTHER" id="PTHR36928:SF1">
    <property type="entry name" value="PHOSPHATASE YCDX-RELATED"/>
    <property type="match status" value="1"/>
</dbReference>
<dbReference type="CDD" id="cd07437">
    <property type="entry name" value="PHP_HisPPase_Ycdx_like"/>
    <property type="match status" value="1"/>
</dbReference>
<dbReference type="PANTHER" id="PTHR36928">
    <property type="entry name" value="PHOSPHATASE YCDX-RELATED"/>
    <property type="match status" value="1"/>
</dbReference>
<organism evidence="2 3">
    <name type="scientific">Roseburia amylophila</name>
    <dbReference type="NCBI Taxonomy" id="2981794"/>
    <lineage>
        <taxon>Bacteria</taxon>
        <taxon>Bacillati</taxon>
        <taxon>Bacillota</taxon>
        <taxon>Clostridia</taxon>
        <taxon>Lachnospirales</taxon>
        <taxon>Lachnospiraceae</taxon>
        <taxon>Roseburia</taxon>
    </lineage>
</organism>